<keyword evidence="1" id="KW-0472">Membrane</keyword>
<feature type="transmembrane region" description="Helical" evidence="1">
    <location>
        <begin position="23"/>
        <end position="43"/>
    </location>
</feature>
<reference evidence="2" key="1">
    <citation type="journal article" date="2021" name="PeerJ">
        <title>Extensive microbial diversity within the chicken gut microbiome revealed by metagenomics and culture.</title>
        <authorList>
            <person name="Gilroy R."/>
            <person name="Ravi A."/>
            <person name="Getino M."/>
            <person name="Pursley I."/>
            <person name="Horton D.L."/>
            <person name="Alikhan N.F."/>
            <person name="Baker D."/>
            <person name="Gharbi K."/>
            <person name="Hall N."/>
            <person name="Watson M."/>
            <person name="Adriaenssens E.M."/>
            <person name="Foster-Nyarko E."/>
            <person name="Jarju S."/>
            <person name="Secka A."/>
            <person name="Antonio M."/>
            <person name="Oren A."/>
            <person name="Chaudhuri R.R."/>
            <person name="La Ragione R."/>
            <person name="Hildebrand F."/>
            <person name="Pallen M.J."/>
        </authorList>
    </citation>
    <scope>NUCLEOTIDE SEQUENCE</scope>
    <source>
        <strain evidence="2">5933</strain>
    </source>
</reference>
<keyword evidence="1" id="KW-1133">Transmembrane helix</keyword>
<feature type="transmembrane region" description="Helical" evidence="1">
    <location>
        <begin position="95"/>
        <end position="115"/>
    </location>
</feature>
<evidence type="ECO:0000313" key="2">
    <source>
        <dbReference type="EMBL" id="HJC71351.1"/>
    </source>
</evidence>
<feature type="transmembrane region" description="Helical" evidence="1">
    <location>
        <begin position="404"/>
        <end position="421"/>
    </location>
</feature>
<sequence>MCQTIVTKMIDERKMMNQACKKYRCFIELLMALCIYALVWILFGVRYEVNDDAILSNIAAGAYGRDTQYLVYINILIGWFLKPFFTLFPGLNWLYLLQSAAVIAALTVLCHLIVQEFGLKRGIPVAALVLCVLGIDLFYSFQYVKNSGICLIVGFLLMAKHLGKWNSSLFLGMFFVVFGSMLRFQNFLAVGALSAALLLVRFFPLSAKEKKTAICSFMLMIGLVFAVKAVDFTSYQVNDGWRLFTEYNVLRSQISDFRLQFLQNPQTLEPLGYSANDVDMLNGWFFWDNDVFSTEQLGNILQVLPRNSIGNAVRELISHITALFDLAPLHLLLCVICLLWLVCAKKRRSWGFAVTMAMFAALLFYLSYQGRYPHRVDFVLVSAAALFGWQCCEWKGAVGAVHPRTMAVTLCLFALVCLPNWNQNRINMKEYAAVRTDVAKYHEYAADKENLYLLDIDVLDSISGYDVLRPRPEGFFSNMVFLGGWLSKSPPQTEVLRQYDIQNPYKDMVNRRDVYLIDYTNASAKEIFLQEHYDEEIYRVVVEETPVFWTYQMRS</sequence>
<keyword evidence="1" id="KW-0812">Transmembrane</keyword>
<evidence type="ECO:0000256" key="1">
    <source>
        <dbReference type="SAM" id="Phobius"/>
    </source>
</evidence>
<feature type="transmembrane region" description="Helical" evidence="1">
    <location>
        <begin position="316"/>
        <end position="343"/>
    </location>
</feature>
<dbReference type="EMBL" id="DWWA01000007">
    <property type="protein sequence ID" value="HJC71351.1"/>
    <property type="molecule type" value="Genomic_DNA"/>
</dbReference>
<organism evidence="2 3">
    <name type="scientific">Candidatus Ruthenibacterium merdavium</name>
    <dbReference type="NCBI Taxonomy" id="2838752"/>
    <lineage>
        <taxon>Bacteria</taxon>
        <taxon>Bacillati</taxon>
        <taxon>Bacillota</taxon>
        <taxon>Clostridia</taxon>
        <taxon>Eubacteriales</taxon>
        <taxon>Oscillospiraceae</taxon>
        <taxon>Ruthenibacterium</taxon>
    </lineage>
</organism>
<feature type="transmembrane region" description="Helical" evidence="1">
    <location>
        <begin position="350"/>
        <end position="368"/>
    </location>
</feature>
<name>A0A9D2TJG8_9FIRM</name>
<proteinExistence type="predicted"/>
<dbReference type="AlphaFoldDB" id="A0A9D2TJG8"/>
<feature type="transmembrane region" description="Helical" evidence="1">
    <location>
        <begin position="212"/>
        <end position="230"/>
    </location>
</feature>
<comment type="caution">
    <text evidence="2">The sequence shown here is derived from an EMBL/GenBank/DDBJ whole genome shotgun (WGS) entry which is preliminary data.</text>
</comment>
<evidence type="ECO:0000313" key="3">
    <source>
        <dbReference type="Proteomes" id="UP000823918"/>
    </source>
</evidence>
<feature type="transmembrane region" description="Helical" evidence="1">
    <location>
        <begin position="169"/>
        <end position="200"/>
    </location>
</feature>
<accession>A0A9D2TJG8</accession>
<protein>
    <submittedName>
        <fullName evidence="2">Uncharacterized protein</fullName>
    </submittedName>
</protein>
<gene>
    <name evidence="2" type="ORF">H9698_00960</name>
</gene>
<feature type="transmembrane region" description="Helical" evidence="1">
    <location>
        <begin position="69"/>
        <end position="88"/>
    </location>
</feature>
<dbReference type="Proteomes" id="UP000823918">
    <property type="component" value="Unassembled WGS sequence"/>
</dbReference>
<reference evidence="2" key="2">
    <citation type="submission" date="2021-04" db="EMBL/GenBank/DDBJ databases">
        <authorList>
            <person name="Gilroy R."/>
        </authorList>
    </citation>
    <scope>NUCLEOTIDE SEQUENCE</scope>
    <source>
        <strain evidence="2">5933</strain>
    </source>
</reference>
<feature type="transmembrane region" description="Helical" evidence="1">
    <location>
        <begin position="121"/>
        <end position="139"/>
    </location>
</feature>